<feature type="transmembrane region" description="Helical" evidence="1">
    <location>
        <begin position="87"/>
        <end position="108"/>
    </location>
</feature>
<evidence type="ECO:0008006" key="4">
    <source>
        <dbReference type="Google" id="ProtNLM"/>
    </source>
</evidence>
<keyword evidence="1" id="KW-0472">Membrane</keyword>
<evidence type="ECO:0000256" key="1">
    <source>
        <dbReference type="SAM" id="Phobius"/>
    </source>
</evidence>
<comment type="caution">
    <text evidence="2">The sequence shown here is derived from an EMBL/GenBank/DDBJ whole genome shotgun (WGS) entry which is preliminary data.</text>
</comment>
<gene>
    <name evidence="2" type="ORF">BJ969_000736</name>
</gene>
<dbReference type="AlphaFoldDB" id="A0A840NBR9"/>
<sequence>MRRRPWIGLLTGAMLYEFIGPLIVFYGARALGVDQLVALLLGSALSLAGAVQQIRVERRLSGVTIFVLATMLLTVGMSFVAGSPRVLLVRDAWGTAALGLWLLITLFLRRPFLYEGTRLVSDREQREAWAASWASSAPLRRLLRAGTAICGCAFLVDAALRVLMAIYLPIDVVPLLDDVLLVVTLLALVVALRKGGRAYLRGRGLRLDGPELVPHPPA</sequence>
<dbReference type="RefSeq" id="WP_221315699.1">
    <property type="nucleotide sequence ID" value="NZ_JACHIV010000001.1"/>
</dbReference>
<organism evidence="2 3">
    <name type="scientific">Saccharopolyspora gloriosae</name>
    <dbReference type="NCBI Taxonomy" id="455344"/>
    <lineage>
        <taxon>Bacteria</taxon>
        <taxon>Bacillati</taxon>
        <taxon>Actinomycetota</taxon>
        <taxon>Actinomycetes</taxon>
        <taxon>Pseudonocardiales</taxon>
        <taxon>Pseudonocardiaceae</taxon>
        <taxon>Saccharopolyspora</taxon>
    </lineage>
</organism>
<dbReference type="EMBL" id="JACHIV010000001">
    <property type="protein sequence ID" value="MBB5067648.1"/>
    <property type="molecule type" value="Genomic_DNA"/>
</dbReference>
<protein>
    <recommendedName>
        <fullName evidence="4">Intracellular septation protein A</fullName>
    </recommendedName>
</protein>
<keyword evidence="3" id="KW-1185">Reference proteome</keyword>
<proteinExistence type="predicted"/>
<feature type="transmembrane region" description="Helical" evidence="1">
    <location>
        <begin position="33"/>
        <end position="51"/>
    </location>
</feature>
<feature type="transmembrane region" description="Helical" evidence="1">
    <location>
        <begin position="142"/>
        <end position="167"/>
    </location>
</feature>
<feature type="transmembrane region" description="Helical" evidence="1">
    <location>
        <begin position="7"/>
        <end position="27"/>
    </location>
</feature>
<dbReference type="NCBIfam" id="NF041646">
    <property type="entry name" value="VC0807_fam"/>
    <property type="match status" value="1"/>
</dbReference>
<name>A0A840NBR9_9PSEU</name>
<feature type="transmembrane region" description="Helical" evidence="1">
    <location>
        <begin position="179"/>
        <end position="196"/>
    </location>
</feature>
<dbReference type="Proteomes" id="UP000580474">
    <property type="component" value="Unassembled WGS sequence"/>
</dbReference>
<feature type="transmembrane region" description="Helical" evidence="1">
    <location>
        <begin position="63"/>
        <end position="81"/>
    </location>
</feature>
<evidence type="ECO:0000313" key="2">
    <source>
        <dbReference type="EMBL" id="MBB5067648.1"/>
    </source>
</evidence>
<keyword evidence="1" id="KW-0812">Transmembrane</keyword>
<keyword evidence="1" id="KW-1133">Transmembrane helix</keyword>
<evidence type="ECO:0000313" key="3">
    <source>
        <dbReference type="Proteomes" id="UP000580474"/>
    </source>
</evidence>
<accession>A0A840NBR9</accession>
<reference evidence="2 3" key="1">
    <citation type="submission" date="2020-08" db="EMBL/GenBank/DDBJ databases">
        <title>Sequencing the genomes of 1000 actinobacteria strains.</title>
        <authorList>
            <person name="Klenk H.-P."/>
        </authorList>
    </citation>
    <scope>NUCLEOTIDE SEQUENCE [LARGE SCALE GENOMIC DNA]</scope>
    <source>
        <strain evidence="2 3">DSM 45582</strain>
    </source>
</reference>